<accession>A0A6I9YRY4</accession>
<sequence>MSAEADEISEDLPVRDVGLNLGGHSEPSGAQNVKARQIVSRIHREELEDRYLHLQEENILLKQHARKQEDKIKRMATKLIRLINDKKKAAEQIGGVPRRLGQDVEMEEVIEQLQEKVRDLEKQNEMIRNRLISTKQQLQLRGQRHTPYNYVQARVNTGLKKAAEGLRAHEATKKGIGLSFTVLYSTPSAKGQNPTLEIAAMFMEGTQENDVDVADLSEALALLKELRSCKEIVFKVTDSKIKYACVGCFSSPPPQKKGLTVIFLFLGEKKIKIAFWRLSIRDNVEMIKLHKQLMEKTSEFAMVEEKLLQLQEKQKNLKTSHDALIAKGEELNLQLKEERSKGLHLERELQATKFSRRRLEEVKRQIFLSFFFWWVVFKRVFPQRSQVEQNQKCFVEETNQLAAILII</sequence>
<feature type="coiled-coil region" evidence="1">
    <location>
        <begin position="293"/>
        <end position="320"/>
    </location>
</feature>
<dbReference type="GO" id="GO:1905515">
    <property type="term" value="P:non-motile cilium assembly"/>
    <property type="evidence" value="ECO:0007669"/>
    <property type="project" value="TreeGrafter"/>
</dbReference>
<dbReference type="KEGG" id="tsr:106552588"/>
<protein>
    <submittedName>
        <fullName evidence="3">Protein fantom-like</fullName>
    </submittedName>
</protein>
<evidence type="ECO:0000313" key="2">
    <source>
        <dbReference type="Proteomes" id="UP000504617"/>
    </source>
</evidence>
<dbReference type="GO" id="GO:0032391">
    <property type="term" value="C:photoreceptor connecting cilium"/>
    <property type="evidence" value="ECO:0007669"/>
    <property type="project" value="TreeGrafter"/>
</dbReference>
<gene>
    <name evidence="3" type="primary">LOC106552588</name>
</gene>
<name>A0A6I9YRY4_9SAUR</name>
<proteinExistence type="predicted"/>
<dbReference type="RefSeq" id="XP_013926380.1">
    <property type="nucleotide sequence ID" value="XM_014070905.1"/>
</dbReference>
<dbReference type="PANTHER" id="PTHR14240">
    <property type="entry name" value="RETINITIS PIGMENTOSA GTPASE REGULATOR-INTERACTING PROTEIN"/>
    <property type="match status" value="1"/>
</dbReference>
<dbReference type="AlphaFoldDB" id="A0A6I9YRY4"/>
<dbReference type="GO" id="GO:0031870">
    <property type="term" value="F:thromboxane A2 receptor binding"/>
    <property type="evidence" value="ECO:0007669"/>
    <property type="project" value="TreeGrafter"/>
</dbReference>
<dbReference type="InterPro" id="IPR031139">
    <property type="entry name" value="RPGRIP1_fam"/>
</dbReference>
<keyword evidence="2" id="KW-1185">Reference proteome</keyword>
<dbReference type="OrthoDB" id="2133912at2759"/>
<dbReference type="Proteomes" id="UP000504617">
    <property type="component" value="Unplaced"/>
</dbReference>
<evidence type="ECO:0000313" key="3">
    <source>
        <dbReference type="RefSeq" id="XP_013926380.1"/>
    </source>
</evidence>
<dbReference type="GeneID" id="106552588"/>
<dbReference type="PANTHER" id="PTHR14240:SF4">
    <property type="entry name" value="PROTEIN FANTOM"/>
    <property type="match status" value="1"/>
</dbReference>
<organism evidence="2 3">
    <name type="scientific">Thamnophis sirtalis</name>
    <dbReference type="NCBI Taxonomy" id="35019"/>
    <lineage>
        <taxon>Eukaryota</taxon>
        <taxon>Metazoa</taxon>
        <taxon>Chordata</taxon>
        <taxon>Craniata</taxon>
        <taxon>Vertebrata</taxon>
        <taxon>Euteleostomi</taxon>
        <taxon>Lepidosauria</taxon>
        <taxon>Squamata</taxon>
        <taxon>Bifurcata</taxon>
        <taxon>Unidentata</taxon>
        <taxon>Episquamata</taxon>
        <taxon>Toxicofera</taxon>
        <taxon>Serpentes</taxon>
        <taxon>Colubroidea</taxon>
        <taxon>Colubridae</taxon>
        <taxon>Natricinae</taxon>
        <taxon>Thamnophis</taxon>
    </lineage>
</organism>
<evidence type="ECO:0000256" key="1">
    <source>
        <dbReference type="SAM" id="Coils"/>
    </source>
</evidence>
<keyword evidence="1" id="KW-0175">Coiled coil</keyword>
<feature type="coiled-coil region" evidence="1">
    <location>
        <begin position="103"/>
        <end position="137"/>
    </location>
</feature>
<dbReference type="GO" id="GO:0046548">
    <property type="term" value="P:retinal rod cell development"/>
    <property type="evidence" value="ECO:0007669"/>
    <property type="project" value="TreeGrafter"/>
</dbReference>
<reference evidence="3" key="1">
    <citation type="submission" date="2025-08" db="UniProtKB">
        <authorList>
            <consortium name="RefSeq"/>
        </authorList>
    </citation>
    <scope>IDENTIFICATION</scope>
</reference>